<comment type="cofactor">
    <cofactor evidence="1">
        <name>Cu cation</name>
        <dbReference type="ChEBI" id="CHEBI:23378"/>
    </cofactor>
</comment>
<dbReference type="InterPro" id="IPR015943">
    <property type="entry name" value="WD40/YVTN_repeat-like_dom_sf"/>
</dbReference>
<keyword evidence="2" id="KW-0732">Signal</keyword>
<reference evidence="4" key="1">
    <citation type="journal article" date="2019" name="Int. J. Syst. Evol. Microbiol.">
        <title>The Global Catalogue of Microorganisms (GCM) 10K type strain sequencing project: providing services to taxonomists for standard genome sequencing and annotation.</title>
        <authorList>
            <consortium name="The Broad Institute Genomics Platform"/>
            <consortium name="The Broad Institute Genome Sequencing Center for Infectious Disease"/>
            <person name="Wu L."/>
            <person name="Ma J."/>
        </authorList>
    </citation>
    <scope>NUCLEOTIDE SEQUENCE [LARGE SCALE GENOMIC DNA]</scope>
    <source>
        <strain evidence="4">JCM 16914</strain>
    </source>
</reference>
<dbReference type="InterPro" id="IPR006311">
    <property type="entry name" value="TAT_signal"/>
</dbReference>
<protein>
    <submittedName>
        <fullName evidence="3">DUF1513 domain-containing protein</fullName>
    </submittedName>
</protein>
<evidence type="ECO:0000313" key="4">
    <source>
        <dbReference type="Proteomes" id="UP001500133"/>
    </source>
</evidence>
<dbReference type="SUPFAM" id="SSF63829">
    <property type="entry name" value="Calcium-dependent phosphotriesterase"/>
    <property type="match status" value="1"/>
</dbReference>
<dbReference type="RefSeq" id="WP_344703969.1">
    <property type="nucleotide sequence ID" value="NZ_BAAAZT010000069.1"/>
</dbReference>
<feature type="chain" id="PRO_5045400029" evidence="2">
    <location>
        <begin position="30"/>
        <end position="367"/>
    </location>
</feature>
<keyword evidence="4" id="KW-1185">Reference proteome</keyword>
<accession>A0ABP7LQY2</accession>
<evidence type="ECO:0000256" key="2">
    <source>
        <dbReference type="SAM" id="SignalP"/>
    </source>
</evidence>
<dbReference type="Pfam" id="PF07433">
    <property type="entry name" value="DUF1513"/>
    <property type="match status" value="1"/>
</dbReference>
<evidence type="ECO:0000313" key="3">
    <source>
        <dbReference type="EMBL" id="GAA3905911.1"/>
    </source>
</evidence>
<dbReference type="InterPro" id="IPR008311">
    <property type="entry name" value="UCP028101"/>
</dbReference>
<feature type="signal peptide" evidence="2">
    <location>
        <begin position="1"/>
        <end position="29"/>
    </location>
</feature>
<gene>
    <name evidence="3" type="ORF">GCM10022228_15200</name>
</gene>
<dbReference type="Proteomes" id="UP001500133">
    <property type="component" value="Unassembled WGS sequence"/>
</dbReference>
<dbReference type="EMBL" id="BAAAZT010000069">
    <property type="protein sequence ID" value="GAA3905911.1"/>
    <property type="molecule type" value="Genomic_DNA"/>
</dbReference>
<name>A0ABP7LQY2_9GAMM</name>
<dbReference type="PIRSF" id="PIRSF028101">
    <property type="entry name" value="UCP028101"/>
    <property type="match status" value="1"/>
</dbReference>
<organism evidence="3 4">
    <name type="scientific">Halomonas cibimaris</name>
    <dbReference type="NCBI Taxonomy" id="657012"/>
    <lineage>
        <taxon>Bacteria</taxon>
        <taxon>Pseudomonadati</taxon>
        <taxon>Pseudomonadota</taxon>
        <taxon>Gammaproteobacteria</taxon>
        <taxon>Oceanospirillales</taxon>
        <taxon>Halomonadaceae</taxon>
        <taxon>Halomonas</taxon>
    </lineage>
</organism>
<dbReference type="SUPFAM" id="SSF50974">
    <property type="entry name" value="Nitrous oxide reductase, N-terminal domain"/>
    <property type="match status" value="1"/>
</dbReference>
<dbReference type="InterPro" id="IPR011045">
    <property type="entry name" value="N2O_reductase_N"/>
</dbReference>
<dbReference type="Gene3D" id="2.130.10.10">
    <property type="entry name" value="YVTN repeat-like/Quinoprotein amine dehydrogenase"/>
    <property type="match status" value="1"/>
</dbReference>
<sequence length="367" mass="39485">MTVNRTRRRLLAAGAGALALPALPSLAWALPGRKHADWLFSAVDDARGNHRIAAITPNGEQHFTLAIPERCHGGCLSPTAPRAVVFARRPGQHFYVVDGDRREVSHRVAADGGHHFYGHGVFAPDGRYLYVTANRLEDAMGLVRVYDAEDDYRHVRDIELDGIGPHEIRLLPDGETLAVGLGGIKTHPDYGRVKLNLGEMDPALLLVNRQSGEVIARHRPSHHQLSCRHLDVAADGTVLAGYQFQGPEWETHPLLCRLGPDGAFSELALGEALTASLQQYTASVAVSRRRALALVTAPRGHKVIMLNYQSGALLAEYALADAAGARCDGAGGFVVSSGRGGLYRVTPGTPSAAALADLALQWDNHLT</sequence>
<comment type="caution">
    <text evidence="3">The sequence shown here is derived from an EMBL/GenBank/DDBJ whole genome shotgun (WGS) entry which is preliminary data.</text>
</comment>
<evidence type="ECO:0000256" key="1">
    <source>
        <dbReference type="ARBA" id="ARBA00001935"/>
    </source>
</evidence>
<proteinExistence type="predicted"/>
<dbReference type="PROSITE" id="PS51318">
    <property type="entry name" value="TAT"/>
    <property type="match status" value="1"/>
</dbReference>